<dbReference type="GO" id="GO:0051082">
    <property type="term" value="F:unfolded protein binding"/>
    <property type="evidence" value="ECO:0007669"/>
    <property type="project" value="InterPro"/>
</dbReference>
<dbReference type="InterPro" id="IPR002939">
    <property type="entry name" value="DnaJ_C"/>
</dbReference>
<dbReference type="InterPro" id="IPR001623">
    <property type="entry name" value="DnaJ_domain"/>
</dbReference>
<dbReference type="SMART" id="SM00271">
    <property type="entry name" value="DnaJ"/>
    <property type="match status" value="1"/>
</dbReference>
<feature type="compositionally biased region" description="Polar residues" evidence="2">
    <location>
        <begin position="83"/>
        <end position="100"/>
    </location>
</feature>
<dbReference type="FunFam" id="2.60.260.20:FF:000006">
    <property type="entry name" value="DnaJ subfamily B member 13"/>
    <property type="match status" value="1"/>
</dbReference>
<dbReference type="CDD" id="cd06257">
    <property type="entry name" value="DnaJ"/>
    <property type="match status" value="1"/>
</dbReference>
<dbReference type="InterPro" id="IPR008971">
    <property type="entry name" value="HSP40/DnaJ_pept-bd"/>
</dbReference>
<evidence type="ECO:0000313" key="5">
    <source>
        <dbReference type="Proteomes" id="UP001159364"/>
    </source>
</evidence>
<sequence length="405" mass="45459">MEDHPRTPKADFYKVLGISKNATIKDMCRAYKSLVKKWHPDRNPSNKVEAEAKFQEINEAYKALNDEKTQRKTRNSDEPASIASKNTEGSLFSKPSNLLHSLSRKSYKSTSSPTRIKKSASQRSHSPTPTLLARSTSHGTSNSPNQKTTNSDNEMPFLSQRSSCSSPTPAFLPRSTSYGTTTSTWTRNSNQKSTPSHNEVPCISKTTNHRSSTPIVFSQSIARRKPPPVETRLECKLEELLHGCVKQIVITRDVINDGIIEREEEKLLINIKPGWKSGTKITFEGKGEERPGYYPADVIFIIGEQKHSLFRRLGDDLEHEVEIPLVKALTGCTVTIPLLGGGQMCLTFDDIINPSYEKVIRGQGMPNSKQDGKRGKLKIKFIIKFPSELSDQQRYEAFTILKDSF</sequence>
<evidence type="ECO:0000256" key="1">
    <source>
        <dbReference type="ARBA" id="ARBA00023186"/>
    </source>
</evidence>
<dbReference type="PANTHER" id="PTHR24078:SF522">
    <property type="entry name" value="DNAJ CHAPERONE C-TERMINAL DOMAIN-CONTAINING PROTEIN"/>
    <property type="match status" value="1"/>
</dbReference>
<dbReference type="Pfam" id="PF01556">
    <property type="entry name" value="DnaJ_C"/>
    <property type="match status" value="1"/>
</dbReference>
<feature type="domain" description="J" evidence="3">
    <location>
        <begin position="11"/>
        <end position="78"/>
    </location>
</feature>
<proteinExistence type="predicted"/>
<dbReference type="Proteomes" id="UP001159364">
    <property type="component" value="Linkage Group LG09"/>
</dbReference>
<dbReference type="PROSITE" id="PS50076">
    <property type="entry name" value="DNAJ_2"/>
    <property type="match status" value="1"/>
</dbReference>
<keyword evidence="1" id="KW-0143">Chaperone</keyword>
<comment type="caution">
    <text evidence="4">The sequence shown here is derived from an EMBL/GenBank/DDBJ whole genome shotgun (WGS) entry which is preliminary data.</text>
</comment>
<feature type="compositionally biased region" description="Polar residues" evidence="2">
    <location>
        <begin position="121"/>
        <end position="168"/>
    </location>
</feature>
<feature type="compositionally biased region" description="Low complexity" evidence="2">
    <location>
        <begin position="175"/>
        <end position="189"/>
    </location>
</feature>
<gene>
    <name evidence="4" type="ORF">K2173_022231</name>
</gene>
<dbReference type="CDD" id="cd10747">
    <property type="entry name" value="DnaJ_C"/>
    <property type="match status" value="1"/>
</dbReference>
<feature type="region of interest" description="Disordered" evidence="2">
    <location>
        <begin position="63"/>
        <end position="209"/>
    </location>
</feature>
<dbReference type="GO" id="GO:0006457">
    <property type="term" value="P:protein folding"/>
    <property type="evidence" value="ECO:0007669"/>
    <property type="project" value="InterPro"/>
</dbReference>
<evidence type="ECO:0000256" key="2">
    <source>
        <dbReference type="SAM" id="MobiDB-lite"/>
    </source>
</evidence>
<dbReference type="EMBL" id="JAIWQS010000009">
    <property type="protein sequence ID" value="KAJ8755636.1"/>
    <property type="molecule type" value="Genomic_DNA"/>
</dbReference>
<dbReference type="InterPro" id="IPR036869">
    <property type="entry name" value="J_dom_sf"/>
</dbReference>
<dbReference type="Pfam" id="PF00226">
    <property type="entry name" value="DnaJ"/>
    <property type="match status" value="1"/>
</dbReference>
<feature type="compositionally biased region" description="Basic and acidic residues" evidence="2">
    <location>
        <begin position="64"/>
        <end position="77"/>
    </location>
</feature>
<evidence type="ECO:0000313" key="4">
    <source>
        <dbReference type="EMBL" id="KAJ8755636.1"/>
    </source>
</evidence>
<protein>
    <recommendedName>
        <fullName evidence="3">J domain-containing protein</fullName>
    </recommendedName>
</protein>
<dbReference type="Gene3D" id="2.60.260.20">
    <property type="entry name" value="Urease metallochaperone UreE, N-terminal domain"/>
    <property type="match status" value="2"/>
</dbReference>
<dbReference type="SUPFAM" id="SSF46565">
    <property type="entry name" value="Chaperone J-domain"/>
    <property type="match status" value="1"/>
</dbReference>
<dbReference type="GO" id="GO:0051087">
    <property type="term" value="F:protein-folding chaperone binding"/>
    <property type="evidence" value="ECO:0007669"/>
    <property type="project" value="TreeGrafter"/>
</dbReference>
<reference evidence="4 5" key="1">
    <citation type="submission" date="2021-09" db="EMBL/GenBank/DDBJ databases">
        <title>Genomic insights and catalytic innovation underlie evolution of tropane alkaloids biosynthesis.</title>
        <authorList>
            <person name="Wang Y.-J."/>
            <person name="Tian T."/>
            <person name="Huang J.-P."/>
            <person name="Huang S.-X."/>
        </authorList>
    </citation>
    <scope>NUCLEOTIDE SEQUENCE [LARGE SCALE GENOMIC DNA]</scope>
    <source>
        <strain evidence="4">KIB-2018</strain>
        <tissue evidence="4">Leaf</tissue>
    </source>
</reference>
<dbReference type="FunFam" id="2.60.260.20:FF:000002">
    <property type="entry name" value="Dnaj homolog subfamily b member"/>
    <property type="match status" value="1"/>
</dbReference>
<dbReference type="GO" id="GO:0005829">
    <property type="term" value="C:cytosol"/>
    <property type="evidence" value="ECO:0007669"/>
    <property type="project" value="TreeGrafter"/>
</dbReference>
<keyword evidence="5" id="KW-1185">Reference proteome</keyword>
<dbReference type="Gene3D" id="1.10.287.110">
    <property type="entry name" value="DnaJ domain"/>
    <property type="match status" value="1"/>
</dbReference>
<accession>A0AAV8STM9</accession>
<dbReference type="PRINTS" id="PR00625">
    <property type="entry name" value="JDOMAIN"/>
</dbReference>
<dbReference type="SUPFAM" id="SSF49493">
    <property type="entry name" value="HSP40/DnaJ peptide-binding domain"/>
    <property type="match status" value="2"/>
</dbReference>
<dbReference type="PANTHER" id="PTHR24078">
    <property type="entry name" value="DNAJ HOMOLOG SUBFAMILY C MEMBER"/>
    <property type="match status" value="1"/>
</dbReference>
<dbReference type="AlphaFoldDB" id="A0AAV8STM9"/>
<evidence type="ECO:0000259" key="3">
    <source>
        <dbReference type="PROSITE" id="PS50076"/>
    </source>
</evidence>
<name>A0AAV8STM9_9ROSI</name>
<dbReference type="InterPro" id="IPR051339">
    <property type="entry name" value="DnaJ_subfamily_B"/>
</dbReference>
<organism evidence="4 5">
    <name type="scientific">Erythroxylum novogranatense</name>
    <dbReference type="NCBI Taxonomy" id="1862640"/>
    <lineage>
        <taxon>Eukaryota</taxon>
        <taxon>Viridiplantae</taxon>
        <taxon>Streptophyta</taxon>
        <taxon>Embryophyta</taxon>
        <taxon>Tracheophyta</taxon>
        <taxon>Spermatophyta</taxon>
        <taxon>Magnoliopsida</taxon>
        <taxon>eudicotyledons</taxon>
        <taxon>Gunneridae</taxon>
        <taxon>Pentapetalae</taxon>
        <taxon>rosids</taxon>
        <taxon>fabids</taxon>
        <taxon>Malpighiales</taxon>
        <taxon>Erythroxylaceae</taxon>
        <taxon>Erythroxylum</taxon>
    </lineage>
</organism>